<comment type="caution">
    <text evidence="2">The sequence shown here is derived from an EMBL/GenBank/DDBJ whole genome shotgun (WGS) entry which is preliminary data.</text>
</comment>
<feature type="region of interest" description="Disordered" evidence="1">
    <location>
        <begin position="187"/>
        <end position="215"/>
    </location>
</feature>
<evidence type="ECO:0000256" key="1">
    <source>
        <dbReference type="SAM" id="MobiDB-lite"/>
    </source>
</evidence>
<accession>A0AAJ0A3V1</accession>
<dbReference type="AlphaFoldDB" id="A0AAJ0A3V1"/>
<dbReference type="RefSeq" id="XP_060450576.1">
    <property type="nucleotide sequence ID" value="XM_060596381.1"/>
</dbReference>
<name>A0AAJ0A3V1_9PEZI</name>
<protein>
    <submittedName>
        <fullName evidence="2">Uncharacterized protein</fullName>
    </submittedName>
</protein>
<dbReference type="GeneID" id="85481243"/>
<organism evidence="2 3">
    <name type="scientific">Colletotrichum phormii</name>
    <dbReference type="NCBI Taxonomy" id="359342"/>
    <lineage>
        <taxon>Eukaryota</taxon>
        <taxon>Fungi</taxon>
        <taxon>Dikarya</taxon>
        <taxon>Ascomycota</taxon>
        <taxon>Pezizomycotina</taxon>
        <taxon>Sordariomycetes</taxon>
        <taxon>Hypocreomycetidae</taxon>
        <taxon>Glomerellales</taxon>
        <taxon>Glomerellaceae</taxon>
        <taxon>Colletotrichum</taxon>
        <taxon>Colletotrichum acutatum species complex</taxon>
    </lineage>
</organism>
<dbReference type="Proteomes" id="UP001243989">
    <property type="component" value="Unassembled WGS sequence"/>
</dbReference>
<reference evidence="2" key="1">
    <citation type="submission" date="2021-06" db="EMBL/GenBank/DDBJ databases">
        <title>Comparative genomics, transcriptomics and evolutionary studies reveal genomic signatures of adaptation to plant cell wall in hemibiotrophic fungi.</title>
        <authorList>
            <consortium name="DOE Joint Genome Institute"/>
            <person name="Baroncelli R."/>
            <person name="Diaz J.F."/>
            <person name="Benocci T."/>
            <person name="Peng M."/>
            <person name="Battaglia E."/>
            <person name="Haridas S."/>
            <person name="Andreopoulos W."/>
            <person name="Labutti K."/>
            <person name="Pangilinan J."/>
            <person name="Floch G.L."/>
            <person name="Makela M.R."/>
            <person name="Henrissat B."/>
            <person name="Grigoriev I.V."/>
            <person name="Crouch J.A."/>
            <person name="De Vries R.P."/>
            <person name="Sukno S.A."/>
            <person name="Thon M.R."/>
        </authorList>
    </citation>
    <scope>NUCLEOTIDE SEQUENCE</scope>
    <source>
        <strain evidence="2">CBS 102054</strain>
    </source>
</reference>
<evidence type="ECO:0000313" key="2">
    <source>
        <dbReference type="EMBL" id="KAK1654532.1"/>
    </source>
</evidence>
<proteinExistence type="predicted"/>
<sequence>MRRSIDACRVPGAAAEGFVCAARAHGQDAETRHLGPWSAAIPLPCQTSQPGADVCQRCTCGAHRVSRMSCTSPLQAGLSFSERDTLRCRKQKNMQRPDELVLRNAMRSATPPCLFLLSFRPSSNRRNTWYGYASHAFWVSKVHGIHQNTTKASFKFSNVQIPASPKHIFAFRQSQNHSMKTRNVTRNLASREMQPKSKTALEPPHKNPFLSKQDP</sequence>
<gene>
    <name evidence="2" type="ORF">BDP81DRAFT_84880</name>
</gene>
<dbReference type="EMBL" id="JAHMHQ010000002">
    <property type="protein sequence ID" value="KAK1654532.1"/>
    <property type="molecule type" value="Genomic_DNA"/>
</dbReference>
<keyword evidence="3" id="KW-1185">Reference proteome</keyword>
<evidence type="ECO:0000313" key="3">
    <source>
        <dbReference type="Proteomes" id="UP001243989"/>
    </source>
</evidence>